<dbReference type="EMBL" id="RXHJ01000022">
    <property type="protein sequence ID" value="RSZ61390.1"/>
    <property type="molecule type" value="Genomic_DNA"/>
</dbReference>
<name>A0A430HUX0_9CORY</name>
<evidence type="ECO:0000313" key="3">
    <source>
        <dbReference type="Proteomes" id="UP000274907"/>
    </source>
</evidence>
<dbReference type="OrthoDB" id="4410877at2"/>
<dbReference type="RefSeq" id="WP_126121863.1">
    <property type="nucleotide sequence ID" value="NZ_RXHJ01000022.1"/>
</dbReference>
<dbReference type="Proteomes" id="UP000274907">
    <property type="component" value="Unassembled WGS sequence"/>
</dbReference>
<organism evidence="2 3">
    <name type="scientific">Corynebacterium hylobatis</name>
    <dbReference type="NCBI Taxonomy" id="1859290"/>
    <lineage>
        <taxon>Bacteria</taxon>
        <taxon>Bacillati</taxon>
        <taxon>Actinomycetota</taxon>
        <taxon>Actinomycetes</taxon>
        <taxon>Mycobacteriales</taxon>
        <taxon>Corynebacteriaceae</taxon>
        <taxon>Corynebacterium</taxon>
    </lineage>
</organism>
<feature type="compositionally biased region" description="Basic residues" evidence="1">
    <location>
        <begin position="1"/>
        <end position="13"/>
    </location>
</feature>
<feature type="region of interest" description="Disordered" evidence="1">
    <location>
        <begin position="1"/>
        <end position="37"/>
    </location>
</feature>
<sequence length="235" mass="26065">MSARKKNRRKKTTRAVNTVAESTPVEQTPAEETPPFRTPPANPVFHLLEQSTELLNGYGLGRRENDLTGHLPHTPTADPNFRRRPLTTMLTQVDPDGVPFRERVFIDEGELTRTSVEELKCFITEAADRAGTAEHLSDIVVMLNPGSTITGSLRYTINQTVRDHSFDLDPGFGDAQVEAEVLQGVAPYGYDAFTFYALPSVKPVTIWISSDSDDGLIEALKQENEELPVPEQTEA</sequence>
<gene>
    <name evidence="2" type="ORF">EAH68_13470</name>
</gene>
<protein>
    <submittedName>
        <fullName evidence="2">Uncharacterized protein</fullName>
    </submittedName>
</protein>
<accession>A0A430HUX0</accession>
<evidence type="ECO:0000313" key="2">
    <source>
        <dbReference type="EMBL" id="RSZ61390.1"/>
    </source>
</evidence>
<reference evidence="2 3" key="1">
    <citation type="submission" date="2018-12" db="EMBL/GenBank/DDBJ databases">
        <title>YIM 101343 draft genome.</title>
        <authorList>
            <person name="Chen X."/>
        </authorList>
    </citation>
    <scope>NUCLEOTIDE SEQUENCE [LARGE SCALE GENOMIC DNA]</scope>
    <source>
        <strain evidence="2 3">YIM 101343</strain>
    </source>
</reference>
<proteinExistence type="predicted"/>
<comment type="caution">
    <text evidence="2">The sequence shown here is derived from an EMBL/GenBank/DDBJ whole genome shotgun (WGS) entry which is preliminary data.</text>
</comment>
<evidence type="ECO:0000256" key="1">
    <source>
        <dbReference type="SAM" id="MobiDB-lite"/>
    </source>
</evidence>
<dbReference type="AlphaFoldDB" id="A0A430HUX0"/>
<keyword evidence="3" id="KW-1185">Reference proteome</keyword>